<dbReference type="AlphaFoldDB" id="A0A1N6DP79"/>
<proteinExistence type="predicted"/>
<keyword evidence="2" id="KW-1185">Reference proteome</keyword>
<organism evidence="1 2">
    <name type="scientific">Agromyces cerinus subsp. cerinus</name>
    <dbReference type="NCBI Taxonomy" id="232089"/>
    <lineage>
        <taxon>Bacteria</taxon>
        <taxon>Bacillati</taxon>
        <taxon>Actinomycetota</taxon>
        <taxon>Actinomycetes</taxon>
        <taxon>Micrococcales</taxon>
        <taxon>Microbacteriaceae</taxon>
        <taxon>Agromyces</taxon>
    </lineage>
</organism>
<evidence type="ECO:0000313" key="2">
    <source>
        <dbReference type="Proteomes" id="UP000184699"/>
    </source>
</evidence>
<dbReference type="EMBL" id="FSRJ01000001">
    <property type="protein sequence ID" value="SIN72609.1"/>
    <property type="molecule type" value="Genomic_DNA"/>
</dbReference>
<gene>
    <name evidence="1" type="ORF">SAMN05443544_0552</name>
</gene>
<dbReference type="Proteomes" id="UP000184699">
    <property type="component" value="Unassembled WGS sequence"/>
</dbReference>
<dbReference type="RefSeq" id="WP_074258803.1">
    <property type="nucleotide sequence ID" value="NZ_FSRJ01000001.1"/>
</dbReference>
<protein>
    <submittedName>
        <fullName evidence="1">Uncharacterized protein</fullName>
    </submittedName>
</protein>
<dbReference type="STRING" id="232089.SAMN05443544_0552"/>
<accession>A0A1N6DP79</accession>
<reference evidence="2" key="1">
    <citation type="submission" date="2016-11" db="EMBL/GenBank/DDBJ databases">
        <authorList>
            <person name="Varghese N."/>
            <person name="Submissions S."/>
        </authorList>
    </citation>
    <scope>NUCLEOTIDE SEQUENCE [LARGE SCALE GENOMIC DNA]</scope>
    <source>
        <strain evidence="2">DSM 8595</strain>
    </source>
</reference>
<sequence>MGEQMPDLGFTVDSVLQRAREMLAAEQARDWDHLARLQDEPVSAEEQALADELSTRAEWTWVTGICNKGDGHFDDEGACSSHYSADVYIIPRANAPFNRHPDYEAIARQIGETGRE</sequence>
<evidence type="ECO:0000313" key="1">
    <source>
        <dbReference type="EMBL" id="SIN72609.1"/>
    </source>
</evidence>
<name>A0A1N6DP79_9MICO</name>